<name>A0A7W6DCH9_9HYPH</name>
<protein>
    <submittedName>
        <fullName evidence="1">Uncharacterized protein</fullName>
    </submittedName>
</protein>
<sequence>MIDRLILDEEVDEALERARKVFSWPRQDAVRWN</sequence>
<evidence type="ECO:0000313" key="1">
    <source>
        <dbReference type="EMBL" id="MBB3978180.1"/>
    </source>
</evidence>
<gene>
    <name evidence="1" type="ORF">GGQ64_003394</name>
</gene>
<reference evidence="1 2" key="1">
    <citation type="submission" date="2020-08" db="EMBL/GenBank/DDBJ databases">
        <title>Genomic Encyclopedia of Type Strains, Phase IV (KMG-IV): sequencing the most valuable type-strain genomes for metagenomic binning, comparative biology and taxonomic classification.</title>
        <authorList>
            <person name="Goeker M."/>
        </authorList>
    </citation>
    <scope>NUCLEOTIDE SEQUENCE [LARGE SCALE GENOMIC DNA]</scope>
    <source>
        <strain evidence="1 2">DSM 100211</strain>
    </source>
</reference>
<keyword evidence="2" id="KW-1185">Reference proteome</keyword>
<proteinExistence type="predicted"/>
<dbReference type="EMBL" id="JACIEE010000006">
    <property type="protein sequence ID" value="MBB3978180.1"/>
    <property type="molecule type" value="Genomic_DNA"/>
</dbReference>
<evidence type="ECO:0000313" key="2">
    <source>
        <dbReference type="Proteomes" id="UP000574761"/>
    </source>
</evidence>
<organism evidence="1 2">
    <name type="scientific">Mycoplana azooxidifex</name>
    <dbReference type="NCBI Taxonomy" id="1636188"/>
    <lineage>
        <taxon>Bacteria</taxon>
        <taxon>Pseudomonadati</taxon>
        <taxon>Pseudomonadota</taxon>
        <taxon>Alphaproteobacteria</taxon>
        <taxon>Hyphomicrobiales</taxon>
        <taxon>Rhizobiaceae</taxon>
        <taxon>Mycoplana</taxon>
    </lineage>
</organism>
<accession>A0A7W6DCH9</accession>
<dbReference type="Proteomes" id="UP000574761">
    <property type="component" value="Unassembled WGS sequence"/>
</dbReference>
<comment type="caution">
    <text evidence="1">The sequence shown here is derived from an EMBL/GenBank/DDBJ whole genome shotgun (WGS) entry which is preliminary data.</text>
</comment>
<dbReference type="AlphaFoldDB" id="A0A7W6DCH9"/>